<feature type="domain" description="Dihydrodipicolinate reductase N-terminal" evidence="11">
    <location>
        <begin position="1"/>
        <end position="109"/>
    </location>
</feature>
<accession>A0A9D1FA94</accession>
<dbReference type="PANTHER" id="PTHR20836:SF7">
    <property type="entry name" value="4-HYDROXY-TETRAHYDRODIPICOLINATE REDUCTASE"/>
    <property type="match status" value="1"/>
</dbReference>
<dbReference type="InterPro" id="IPR036291">
    <property type="entry name" value="NAD(P)-bd_dom_sf"/>
</dbReference>
<keyword evidence="2 9" id="KW-0963">Cytoplasm</keyword>
<comment type="catalytic activity">
    <reaction evidence="9">
        <text>(S)-2,3,4,5-tetrahydrodipicolinate + NADP(+) + H2O = (2S,4S)-4-hydroxy-2,3,4,5-tetrahydrodipicolinate + NADPH + H(+)</text>
        <dbReference type="Rhea" id="RHEA:35331"/>
        <dbReference type="ChEBI" id="CHEBI:15377"/>
        <dbReference type="ChEBI" id="CHEBI:15378"/>
        <dbReference type="ChEBI" id="CHEBI:16845"/>
        <dbReference type="ChEBI" id="CHEBI:57783"/>
        <dbReference type="ChEBI" id="CHEBI:58349"/>
        <dbReference type="ChEBI" id="CHEBI:67139"/>
        <dbReference type="EC" id="1.17.1.8"/>
    </reaction>
</comment>
<evidence type="ECO:0000313" key="13">
    <source>
        <dbReference type="EMBL" id="HIS65402.1"/>
    </source>
</evidence>
<evidence type="ECO:0000256" key="6">
    <source>
        <dbReference type="ARBA" id="ARBA00023002"/>
    </source>
</evidence>
<feature type="active site" description="Proton donor" evidence="9">
    <location>
        <position position="142"/>
    </location>
</feature>
<dbReference type="Pfam" id="PF05173">
    <property type="entry name" value="DapB_C"/>
    <property type="match status" value="1"/>
</dbReference>
<gene>
    <name evidence="9" type="primary">dapB</name>
    <name evidence="13" type="ORF">IAA83_08550</name>
</gene>
<dbReference type="SUPFAM" id="SSF51735">
    <property type="entry name" value="NAD(P)-binding Rossmann-fold domains"/>
    <property type="match status" value="1"/>
</dbReference>
<dbReference type="HAMAP" id="MF_00102">
    <property type="entry name" value="DapB"/>
    <property type="match status" value="1"/>
</dbReference>
<evidence type="ECO:0000256" key="7">
    <source>
        <dbReference type="ARBA" id="ARBA00023027"/>
    </source>
</evidence>
<dbReference type="SUPFAM" id="SSF55347">
    <property type="entry name" value="Glyceraldehyde-3-phosphate dehydrogenase-like, C-terminal domain"/>
    <property type="match status" value="1"/>
</dbReference>
<reference evidence="13" key="2">
    <citation type="journal article" date="2021" name="PeerJ">
        <title>Extensive microbial diversity within the chicken gut microbiome revealed by metagenomics and culture.</title>
        <authorList>
            <person name="Gilroy R."/>
            <person name="Ravi A."/>
            <person name="Getino M."/>
            <person name="Pursley I."/>
            <person name="Horton D.L."/>
            <person name="Alikhan N.F."/>
            <person name="Baker D."/>
            <person name="Gharbi K."/>
            <person name="Hall N."/>
            <person name="Watson M."/>
            <person name="Adriaenssens E.M."/>
            <person name="Foster-Nyarko E."/>
            <person name="Jarju S."/>
            <person name="Secka A."/>
            <person name="Antonio M."/>
            <person name="Oren A."/>
            <person name="Chaudhuri R.R."/>
            <person name="La Ragione R."/>
            <person name="Hildebrand F."/>
            <person name="Pallen M.J."/>
        </authorList>
    </citation>
    <scope>NUCLEOTIDE SEQUENCE</scope>
    <source>
        <strain evidence="13">ChiBcec16-1751</strain>
    </source>
</reference>
<evidence type="ECO:0000256" key="9">
    <source>
        <dbReference type="HAMAP-Rule" id="MF_00102"/>
    </source>
</evidence>
<evidence type="ECO:0000259" key="11">
    <source>
        <dbReference type="Pfam" id="PF01113"/>
    </source>
</evidence>
<dbReference type="AlphaFoldDB" id="A0A9D1FA94"/>
<comment type="function">
    <text evidence="9">Catalyzes the conversion of 4-hydroxy-tetrahydrodipicolinate (HTPA) to tetrahydrodipicolinate.</text>
</comment>
<dbReference type="GO" id="GO:0009089">
    <property type="term" value="P:lysine biosynthetic process via diaminopimelate"/>
    <property type="evidence" value="ECO:0007669"/>
    <property type="project" value="UniProtKB-UniRule"/>
</dbReference>
<evidence type="ECO:0000256" key="8">
    <source>
        <dbReference type="ARBA" id="ARBA00023154"/>
    </source>
</evidence>
<evidence type="ECO:0000313" key="14">
    <source>
        <dbReference type="Proteomes" id="UP000886741"/>
    </source>
</evidence>
<evidence type="ECO:0000256" key="2">
    <source>
        <dbReference type="ARBA" id="ARBA00022490"/>
    </source>
</evidence>
<dbReference type="EC" id="1.17.1.8" evidence="9 10"/>
<dbReference type="InterPro" id="IPR022664">
    <property type="entry name" value="DapB_N_CS"/>
</dbReference>
<protein>
    <recommendedName>
        <fullName evidence="9 10">4-hydroxy-tetrahydrodipicolinate reductase</fullName>
        <shortName evidence="9">HTPA reductase</shortName>
        <ecNumber evidence="9 10">1.17.1.8</ecNumber>
    </recommendedName>
</protein>
<evidence type="ECO:0000256" key="10">
    <source>
        <dbReference type="NCBIfam" id="TIGR00036"/>
    </source>
</evidence>
<comment type="subunit">
    <text evidence="9">Homotetramer.</text>
</comment>
<feature type="active site" description="Proton donor/acceptor" evidence="9">
    <location>
        <position position="138"/>
    </location>
</feature>
<dbReference type="GO" id="GO:0008839">
    <property type="term" value="F:4-hydroxy-tetrahydrodipicolinate reductase"/>
    <property type="evidence" value="ECO:0007669"/>
    <property type="project" value="UniProtKB-UniRule"/>
</dbReference>
<dbReference type="Gene3D" id="3.40.50.720">
    <property type="entry name" value="NAD(P)-binding Rossmann-like Domain"/>
    <property type="match status" value="1"/>
</dbReference>
<evidence type="ECO:0000256" key="3">
    <source>
        <dbReference type="ARBA" id="ARBA00022605"/>
    </source>
</evidence>
<name>A0A9D1FA94_9FIRM</name>
<keyword evidence="4 9" id="KW-0521">NADP</keyword>
<comment type="catalytic activity">
    <reaction evidence="9">
        <text>(S)-2,3,4,5-tetrahydrodipicolinate + NAD(+) + H2O = (2S,4S)-4-hydroxy-2,3,4,5-tetrahydrodipicolinate + NADH + H(+)</text>
        <dbReference type="Rhea" id="RHEA:35323"/>
        <dbReference type="ChEBI" id="CHEBI:15377"/>
        <dbReference type="ChEBI" id="CHEBI:15378"/>
        <dbReference type="ChEBI" id="CHEBI:16845"/>
        <dbReference type="ChEBI" id="CHEBI:57540"/>
        <dbReference type="ChEBI" id="CHEBI:57945"/>
        <dbReference type="ChEBI" id="CHEBI:67139"/>
        <dbReference type="EC" id="1.17.1.8"/>
    </reaction>
</comment>
<dbReference type="InterPro" id="IPR022663">
    <property type="entry name" value="DapB_C"/>
</dbReference>
<feature type="domain" description="Dihydrodipicolinate reductase C-terminal" evidence="12">
    <location>
        <begin position="112"/>
        <end position="242"/>
    </location>
</feature>
<proteinExistence type="inferred from homology"/>
<dbReference type="GO" id="GO:0051287">
    <property type="term" value="F:NAD binding"/>
    <property type="evidence" value="ECO:0007669"/>
    <property type="project" value="UniProtKB-UniRule"/>
</dbReference>
<keyword evidence="8 9" id="KW-0457">Lysine biosynthesis</keyword>
<dbReference type="PROSITE" id="PS01298">
    <property type="entry name" value="DAPB"/>
    <property type="match status" value="1"/>
</dbReference>
<feature type="binding site" evidence="9">
    <location>
        <begin position="106"/>
        <end position="109"/>
    </location>
    <ligand>
        <name>NAD(+)</name>
        <dbReference type="ChEBI" id="CHEBI:57540"/>
    </ligand>
</feature>
<keyword evidence="6 9" id="KW-0560">Oxidoreductase</keyword>
<dbReference type="Pfam" id="PF01113">
    <property type="entry name" value="DapB_N"/>
    <property type="match status" value="1"/>
</dbReference>
<dbReference type="EMBL" id="DVJJ01000128">
    <property type="protein sequence ID" value="HIS65402.1"/>
    <property type="molecule type" value="Genomic_DNA"/>
</dbReference>
<dbReference type="GO" id="GO:0019877">
    <property type="term" value="P:diaminopimelate biosynthetic process"/>
    <property type="evidence" value="ECO:0007669"/>
    <property type="project" value="UniProtKB-UniRule"/>
</dbReference>
<reference evidence="13" key="1">
    <citation type="submission" date="2020-10" db="EMBL/GenBank/DDBJ databases">
        <authorList>
            <person name="Gilroy R."/>
        </authorList>
    </citation>
    <scope>NUCLEOTIDE SEQUENCE</scope>
    <source>
        <strain evidence="13">ChiBcec16-1751</strain>
    </source>
</reference>
<feature type="binding site" evidence="9">
    <location>
        <begin position="7"/>
        <end position="12"/>
    </location>
    <ligand>
        <name>NAD(+)</name>
        <dbReference type="ChEBI" id="CHEBI:57540"/>
    </ligand>
</feature>
<dbReference type="NCBIfam" id="TIGR00036">
    <property type="entry name" value="dapB"/>
    <property type="match status" value="1"/>
</dbReference>
<keyword evidence="3 9" id="KW-0028">Amino-acid biosynthesis</keyword>
<evidence type="ECO:0000256" key="1">
    <source>
        <dbReference type="ARBA" id="ARBA00006642"/>
    </source>
</evidence>
<organism evidence="13 14">
    <name type="scientific">Candidatus Avoscillospira avistercoris</name>
    <dbReference type="NCBI Taxonomy" id="2840707"/>
    <lineage>
        <taxon>Bacteria</taxon>
        <taxon>Bacillati</taxon>
        <taxon>Bacillota</taxon>
        <taxon>Clostridia</taxon>
        <taxon>Eubacteriales</taxon>
        <taxon>Oscillospiraceae</taxon>
        <taxon>Oscillospiraceae incertae sedis</taxon>
        <taxon>Candidatus Avoscillospira</taxon>
    </lineage>
</organism>
<comment type="caution">
    <text evidence="9">Lacks conserved residue(s) required for the propagation of feature annotation.</text>
</comment>
<evidence type="ECO:0000256" key="4">
    <source>
        <dbReference type="ARBA" id="ARBA00022857"/>
    </source>
</evidence>
<comment type="pathway">
    <text evidence="9">Amino-acid biosynthesis; L-lysine biosynthesis via DAP pathway; (S)-tetrahydrodipicolinate from L-aspartate: step 4/4.</text>
</comment>
<keyword evidence="7 9" id="KW-0520">NAD</keyword>
<comment type="caution">
    <text evidence="9">Was originally thought to be a dihydrodipicolinate reductase (DHDPR), catalyzing the conversion of dihydrodipicolinate to tetrahydrodipicolinate. However, it was shown in E.coli that the substrate of the enzymatic reaction is not dihydrodipicolinate (DHDP) but in fact (2S,4S)-4-hydroxy-2,3,4,5-tetrahydrodipicolinic acid (HTPA), the product released by the DapA-catalyzed reaction.</text>
</comment>
<comment type="caution">
    <text evidence="13">The sequence shown here is derived from an EMBL/GenBank/DDBJ whole genome shotgun (WGS) entry which is preliminary data.</text>
</comment>
<feature type="binding site" evidence="9">
    <location>
        <begin position="82"/>
        <end position="84"/>
    </location>
    <ligand>
        <name>NAD(+)</name>
        <dbReference type="ChEBI" id="CHEBI:57540"/>
    </ligand>
</feature>
<dbReference type="Gene3D" id="3.30.360.10">
    <property type="entry name" value="Dihydrodipicolinate Reductase, domain 2"/>
    <property type="match status" value="1"/>
</dbReference>
<dbReference type="CDD" id="cd02274">
    <property type="entry name" value="DHDPR_N"/>
    <property type="match status" value="1"/>
</dbReference>
<feature type="binding site" evidence="9">
    <location>
        <position position="34"/>
    </location>
    <ligand>
        <name>NAD(+)</name>
        <dbReference type="ChEBI" id="CHEBI:57540"/>
    </ligand>
</feature>
<feature type="binding site" evidence="9">
    <location>
        <begin position="148"/>
        <end position="149"/>
    </location>
    <ligand>
        <name>(S)-2,3,4,5-tetrahydrodipicolinate</name>
        <dbReference type="ChEBI" id="CHEBI:16845"/>
    </ligand>
</feature>
<evidence type="ECO:0000259" key="12">
    <source>
        <dbReference type="Pfam" id="PF05173"/>
    </source>
</evidence>
<dbReference type="InterPro" id="IPR023940">
    <property type="entry name" value="DHDPR_bac"/>
</dbReference>
<dbReference type="FunFam" id="3.30.360.10:FF:000009">
    <property type="entry name" value="4-hydroxy-tetrahydrodipicolinate reductase"/>
    <property type="match status" value="1"/>
</dbReference>
<dbReference type="GO" id="GO:0016726">
    <property type="term" value="F:oxidoreductase activity, acting on CH or CH2 groups, NAD or NADP as acceptor"/>
    <property type="evidence" value="ECO:0007669"/>
    <property type="project" value="UniProtKB-UniRule"/>
</dbReference>
<dbReference type="PANTHER" id="PTHR20836">
    <property type="entry name" value="DIHYDRODIPICOLINATE REDUCTASE"/>
    <property type="match status" value="1"/>
</dbReference>
<comment type="similarity">
    <text evidence="1 9">Belongs to the DapB family.</text>
</comment>
<dbReference type="InterPro" id="IPR000846">
    <property type="entry name" value="DapB_N"/>
</dbReference>
<comment type="subcellular location">
    <subcellularLocation>
        <location evidence="9">Cytoplasm</location>
    </subcellularLocation>
</comment>
<sequence>MKLLVNGACGRMGRAVLSMIDQGIQGAELAGAVDSYGSGDGILKSLNDFTGEADCIIDFSNHAATAELCAYIQKTKIPAVIATTGQTPEELAMIDEAAKAAPIFRSGNMSLGVALLMELARTTAKMFPDADVEIVEAHHNQKLDVPSGTALMLAEAVKDAHPDYDVLVGRHENGKRPKKEIGIHSLRMGSTVGIHEVIVNTGTQIITLKHEAQDRSLFAEGALSAAAFLIGKQPGLYNMNDIVTQ</sequence>
<dbReference type="GO" id="GO:0005829">
    <property type="term" value="C:cytosol"/>
    <property type="evidence" value="ECO:0007669"/>
    <property type="project" value="TreeGrafter"/>
</dbReference>
<dbReference type="Proteomes" id="UP000886741">
    <property type="component" value="Unassembled WGS sequence"/>
</dbReference>
<feature type="binding site" evidence="9">
    <location>
        <position position="139"/>
    </location>
    <ligand>
        <name>(S)-2,3,4,5-tetrahydrodipicolinate</name>
        <dbReference type="ChEBI" id="CHEBI:16845"/>
    </ligand>
</feature>
<keyword evidence="5 9" id="KW-0220">Diaminopimelate biosynthesis</keyword>
<dbReference type="GO" id="GO:0050661">
    <property type="term" value="F:NADP binding"/>
    <property type="evidence" value="ECO:0007669"/>
    <property type="project" value="UniProtKB-UniRule"/>
</dbReference>
<dbReference type="PIRSF" id="PIRSF000161">
    <property type="entry name" value="DHPR"/>
    <property type="match status" value="1"/>
</dbReference>
<evidence type="ECO:0000256" key="5">
    <source>
        <dbReference type="ARBA" id="ARBA00022915"/>
    </source>
</evidence>